<name>A0A0C2ZLK1_9AGAM</name>
<dbReference type="HOGENOM" id="CLU_147561_0_0_1"/>
<protein>
    <submittedName>
        <fullName evidence="1">Uncharacterized protein</fullName>
    </submittedName>
</protein>
<reference evidence="1 2" key="1">
    <citation type="submission" date="2014-04" db="EMBL/GenBank/DDBJ databases">
        <authorList>
            <consortium name="DOE Joint Genome Institute"/>
            <person name="Kuo A."/>
            <person name="Kohler A."/>
            <person name="Nagy L.G."/>
            <person name="Floudas D."/>
            <person name="Copeland A."/>
            <person name="Barry K.W."/>
            <person name="Cichocki N."/>
            <person name="Veneault-Fourrey C."/>
            <person name="LaButti K."/>
            <person name="Lindquist E.A."/>
            <person name="Lipzen A."/>
            <person name="Lundell T."/>
            <person name="Morin E."/>
            <person name="Murat C."/>
            <person name="Sun H."/>
            <person name="Tunlid A."/>
            <person name="Henrissat B."/>
            <person name="Grigoriev I.V."/>
            <person name="Hibbett D.S."/>
            <person name="Martin F."/>
            <person name="Nordberg H.P."/>
            <person name="Cantor M.N."/>
            <person name="Hua S.X."/>
        </authorList>
    </citation>
    <scope>NUCLEOTIDE SEQUENCE [LARGE SCALE GENOMIC DNA]</scope>
    <source>
        <strain evidence="1 2">Foug A</strain>
    </source>
</reference>
<dbReference type="OrthoDB" id="2655848at2759"/>
<gene>
    <name evidence="1" type="ORF">SCLCIDRAFT_24993</name>
</gene>
<sequence length="136" mass="15487">MLSSSVFHSLDDSDFSKFKCESLLQELYHIFQDSEEKLQSSCVSTEDQEAMLLLEVARARQDVHHAQKQLAECLNQETKLLCALHQLKAKKFAELVDDANLNIGRIRATFNRYGRLPQVPDVNMSHSSQDEDGGEF</sequence>
<proteinExistence type="predicted"/>
<keyword evidence="2" id="KW-1185">Reference proteome</keyword>
<evidence type="ECO:0000313" key="2">
    <source>
        <dbReference type="Proteomes" id="UP000053989"/>
    </source>
</evidence>
<organism evidence="1 2">
    <name type="scientific">Scleroderma citrinum Foug A</name>
    <dbReference type="NCBI Taxonomy" id="1036808"/>
    <lineage>
        <taxon>Eukaryota</taxon>
        <taxon>Fungi</taxon>
        <taxon>Dikarya</taxon>
        <taxon>Basidiomycota</taxon>
        <taxon>Agaricomycotina</taxon>
        <taxon>Agaricomycetes</taxon>
        <taxon>Agaricomycetidae</taxon>
        <taxon>Boletales</taxon>
        <taxon>Sclerodermatineae</taxon>
        <taxon>Sclerodermataceae</taxon>
        <taxon>Scleroderma</taxon>
    </lineage>
</organism>
<reference evidence="2" key="2">
    <citation type="submission" date="2015-01" db="EMBL/GenBank/DDBJ databases">
        <title>Evolutionary Origins and Diversification of the Mycorrhizal Mutualists.</title>
        <authorList>
            <consortium name="DOE Joint Genome Institute"/>
            <consortium name="Mycorrhizal Genomics Consortium"/>
            <person name="Kohler A."/>
            <person name="Kuo A."/>
            <person name="Nagy L.G."/>
            <person name="Floudas D."/>
            <person name="Copeland A."/>
            <person name="Barry K.W."/>
            <person name="Cichocki N."/>
            <person name="Veneault-Fourrey C."/>
            <person name="LaButti K."/>
            <person name="Lindquist E.A."/>
            <person name="Lipzen A."/>
            <person name="Lundell T."/>
            <person name="Morin E."/>
            <person name="Murat C."/>
            <person name="Riley R."/>
            <person name="Ohm R."/>
            <person name="Sun H."/>
            <person name="Tunlid A."/>
            <person name="Henrissat B."/>
            <person name="Grigoriev I.V."/>
            <person name="Hibbett D.S."/>
            <person name="Martin F."/>
        </authorList>
    </citation>
    <scope>NUCLEOTIDE SEQUENCE [LARGE SCALE GENOMIC DNA]</scope>
    <source>
        <strain evidence="2">Foug A</strain>
    </source>
</reference>
<dbReference type="EMBL" id="KN822042">
    <property type="protein sequence ID" value="KIM62468.1"/>
    <property type="molecule type" value="Genomic_DNA"/>
</dbReference>
<dbReference type="Proteomes" id="UP000053989">
    <property type="component" value="Unassembled WGS sequence"/>
</dbReference>
<evidence type="ECO:0000313" key="1">
    <source>
        <dbReference type="EMBL" id="KIM62468.1"/>
    </source>
</evidence>
<dbReference type="AlphaFoldDB" id="A0A0C2ZLK1"/>
<dbReference type="InParanoid" id="A0A0C2ZLK1"/>
<accession>A0A0C2ZLK1</accession>